<feature type="transmembrane region" description="Helical" evidence="8">
    <location>
        <begin position="185"/>
        <end position="203"/>
    </location>
</feature>
<feature type="transmembrane region" description="Helical" evidence="8">
    <location>
        <begin position="51"/>
        <end position="69"/>
    </location>
</feature>
<keyword evidence="7 8" id="KW-0472">Membrane</keyword>
<evidence type="ECO:0000256" key="2">
    <source>
        <dbReference type="ARBA" id="ARBA00007935"/>
    </source>
</evidence>
<evidence type="ECO:0000256" key="5">
    <source>
        <dbReference type="ARBA" id="ARBA00022692"/>
    </source>
</evidence>
<protein>
    <submittedName>
        <fullName evidence="9">Iron ABC transporter permease</fullName>
    </submittedName>
</protein>
<keyword evidence="10" id="KW-1185">Reference proteome</keyword>
<feature type="transmembrane region" description="Helical" evidence="8">
    <location>
        <begin position="233"/>
        <end position="252"/>
    </location>
</feature>
<dbReference type="InterPro" id="IPR037294">
    <property type="entry name" value="ABC_BtuC-like"/>
</dbReference>
<evidence type="ECO:0000313" key="10">
    <source>
        <dbReference type="Proteomes" id="UP001186452"/>
    </source>
</evidence>
<evidence type="ECO:0000256" key="1">
    <source>
        <dbReference type="ARBA" id="ARBA00004651"/>
    </source>
</evidence>
<accession>A0ABU3ZN72</accession>
<comment type="subcellular location">
    <subcellularLocation>
        <location evidence="1">Cell membrane</location>
        <topology evidence="1">Multi-pass membrane protein</topology>
    </subcellularLocation>
</comment>
<dbReference type="InterPro" id="IPR000522">
    <property type="entry name" value="ABC_transptr_permease_BtuC"/>
</dbReference>
<gene>
    <name evidence="9" type="ORF">R2X38_20365</name>
</gene>
<dbReference type="EMBL" id="JAWJZI010000012">
    <property type="protein sequence ID" value="MDV5171358.1"/>
    <property type="molecule type" value="Genomic_DNA"/>
</dbReference>
<feature type="transmembrane region" description="Helical" evidence="8">
    <location>
        <begin position="105"/>
        <end position="126"/>
    </location>
</feature>
<dbReference type="Gene3D" id="1.10.3470.10">
    <property type="entry name" value="ABC transporter involved in vitamin B12 uptake, BtuC"/>
    <property type="match status" value="1"/>
</dbReference>
<dbReference type="CDD" id="cd06550">
    <property type="entry name" value="TM_ABC_iron-siderophores_like"/>
    <property type="match status" value="1"/>
</dbReference>
<feature type="transmembrane region" description="Helical" evidence="8">
    <location>
        <begin position="158"/>
        <end position="178"/>
    </location>
</feature>
<dbReference type="PANTHER" id="PTHR30472:SF24">
    <property type="entry name" value="FERRIC ENTEROBACTIN TRANSPORT SYSTEM PERMEASE PROTEIN FEPG"/>
    <property type="match status" value="1"/>
</dbReference>
<evidence type="ECO:0000313" key="9">
    <source>
        <dbReference type="EMBL" id="MDV5171358.1"/>
    </source>
</evidence>
<evidence type="ECO:0000256" key="3">
    <source>
        <dbReference type="ARBA" id="ARBA00022448"/>
    </source>
</evidence>
<evidence type="ECO:0000256" key="8">
    <source>
        <dbReference type="SAM" id="Phobius"/>
    </source>
</evidence>
<reference evidence="9 10" key="1">
    <citation type="submission" date="2023-10" db="EMBL/GenBank/DDBJ databases">
        <title>Marine bacteria isolated from horseshoe crab.</title>
        <authorList>
            <person name="Cheng T.H."/>
        </authorList>
    </citation>
    <scope>NUCLEOTIDE SEQUENCE [LARGE SCALE GENOMIC DNA]</scope>
    <source>
        <strain evidence="9 10">HSC6</strain>
    </source>
</reference>
<keyword evidence="3" id="KW-0813">Transport</keyword>
<comment type="caution">
    <text evidence="9">The sequence shown here is derived from an EMBL/GenBank/DDBJ whole genome shotgun (WGS) entry which is preliminary data.</text>
</comment>
<proteinExistence type="inferred from homology"/>
<name>A0ABU3ZN72_9GAMM</name>
<dbReference type="SUPFAM" id="SSF81345">
    <property type="entry name" value="ABC transporter involved in vitamin B12 uptake, BtuC"/>
    <property type="match status" value="1"/>
</dbReference>
<dbReference type="RefSeq" id="WP_317524187.1">
    <property type="nucleotide sequence ID" value="NZ_JAWJZI010000012.1"/>
</dbReference>
<keyword evidence="6 8" id="KW-1133">Transmembrane helix</keyword>
<sequence length="372" mass="39760">MGHNNNLDGRLLDASSQTSMAAPENMTALPPSGKWLWRHRSASVLVEKRSVWVAMLLIVLLAALALFAISVGSAKITSWVALKALFGESSRMVDIMVFKIRMPRVFAVLVAGAALGLSGCLIQTLVRNRLATPDMIGVNEGATLAITFFTLYVTVGVWPWWAAPIGAVVAAITLFFLCRKPGEQGYLFVVIGIGVSELMRAIGEFLMSTESIVHVSSVYLWSMGNFVGQGYNTTLPVAGLLLALVPVVVYFSRQLDVLRFGGEVAQGLGVNINHVQLAVLMLAILIAALGTAIGGPVVFIAMAAPIGASYLLKGRVVPLWTAAMLGAMLLLMSDTLVRVLADPHEVATGIMTRILGGVLLFIFLLRDKGKVD</sequence>
<evidence type="ECO:0000256" key="7">
    <source>
        <dbReference type="ARBA" id="ARBA00023136"/>
    </source>
</evidence>
<evidence type="ECO:0000256" key="6">
    <source>
        <dbReference type="ARBA" id="ARBA00022989"/>
    </source>
</evidence>
<evidence type="ECO:0000256" key="4">
    <source>
        <dbReference type="ARBA" id="ARBA00022475"/>
    </source>
</evidence>
<keyword evidence="5 8" id="KW-0812">Transmembrane</keyword>
<dbReference type="Pfam" id="PF01032">
    <property type="entry name" value="FecCD"/>
    <property type="match status" value="1"/>
</dbReference>
<dbReference type="PANTHER" id="PTHR30472">
    <property type="entry name" value="FERRIC ENTEROBACTIN TRANSPORT SYSTEM PERMEASE PROTEIN"/>
    <property type="match status" value="1"/>
</dbReference>
<dbReference type="Proteomes" id="UP001186452">
    <property type="component" value="Unassembled WGS sequence"/>
</dbReference>
<feature type="transmembrane region" description="Helical" evidence="8">
    <location>
        <begin position="346"/>
        <end position="365"/>
    </location>
</feature>
<keyword evidence="4" id="KW-1003">Cell membrane</keyword>
<organism evidence="9 10">
    <name type="scientific">Photobacterium rosenbergii</name>
    <dbReference type="NCBI Taxonomy" id="294936"/>
    <lineage>
        <taxon>Bacteria</taxon>
        <taxon>Pseudomonadati</taxon>
        <taxon>Pseudomonadota</taxon>
        <taxon>Gammaproteobacteria</taxon>
        <taxon>Vibrionales</taxon>
        <taxon>Vibrionaceae</taxon>
        <taxon>Photobacterium</taxon>
    </lineage>
</organism>
<comment type="similarity">
    <text evidence="2">Belongs to the binding-protein-dependent transport system permease family. FecCD subfamily.</text>
</comment>
<feature type="transmembrane region" description="Helical" evidence="8">
    <location>
        <begin position="319"/>
        <end position="340"/>
    </location>
</feature>